<dbReference type="PANTHER" id="PTHR11365">
    <property type="entry name" value="5-OXOPROLINASE RELATED"/>
    <property type="match status" value="1"/>
</dbReference>
<dbReference type="InterPro" id="IPR008040">
    <property type="entry name" value="Hydant_A_N"/>
</dbReference>
<dbReference type="InterPro" id="IPR049517">
    <property type="entry name" value="ACX-like_C"/>
</dbReference>
<feature type="domain" description="Acetophenone carboxylase-like C-terminal" evidence="3">
    <location>
        <begin position="531"/>
        <end position="705"/>
    </location>
</feature>
<dbReference type="Pfam" id="PF05378">
    <property type="entry name" value="Hydant_A_N"/>
    <property type="match status" value="1"/>
</dbReference>
<accession>A0A932LZY6</accession>
<feature type="domain" description="Hydantoinase/oxoprolinase N-terminal" evidence="2">
    <location>
        <begin position="10"/>
        <end position="206"/>
    </location>
</feature>
<reference evidence="4" key="1">
    <citation type="submission" date="2020-07" db="EMBL/GenBank/DDBJ databases">
        <title>Huge and variable diversity of episymbiotic CPR bacteria and DPANN archaea in groundwater ecosystems.</title>
        <authorList>
            <person name="He C.Y."/>
            <person name="Keren R."/>
            <person name="Whittaker M."/>
            <person name="Farag I.F."/>
            <person name="Doudna J."/>
            <person name="Cate J.H.D."/>
            <person name="Banfield J.F."/>
        </authorList>
    </citation>
    <scope>NUCLEOTIDE SEQUENCE</scope>
    <source>
        <strain evidence="4">NC_groundwater_717_Ag_S-0.2um_59_8</strain>
    </source>
</reference>
<sequence length="713" mass="77184">MSGSSGSFTVAIDIGGTLTDCVVLDEAGGVTATKSFSTPDDLTRGVPDDLTRGVLDVLLLAAQQHGRSLREFLQDTRFFIHGTTITTNALLEGKGARVGLLTTRGHEDVIPIGRVNQKVAGLSERQVTRGAFLDKPDPPIIDPLLIRGVSERIDCDGEVVVPVNWEEVEESLDELLRAEIEALAVCFLWSFINPDHERAVRDFLRRRAPGLYVTLSSELAPVLGEYERAVTAVLSAYLGPSISKYLGGLEGALQKDGFTGPVLLLQAGGGLTTPRDACERPLVTLDSGPVGGILGAKFFADYYGERNVLCTDVGGTSFDVGVIRDGEVLLQRAPVARQYTYLSPKVAIRTVGAGGGSIAWVDLLGILRVGPQSAGAVPGPACYDRGGENATVTDASLLLGHLNPDYFLGGRKKLNLEKARQVLRALGEKLNMDEVQVARGILTILDAQMSDLIRRSTIEQGVDPREFVLFAYGGAGPLHAASYGRALGVKGIYVLRHAAVFSAFGMLTASHVHFAETSVPGPLPWTEREFSRVKEALGNLEADLRRRFDQEGVAWSQVKLKGSVTVRYRMQVHEVEVPMELKNLTFSRGEDLVSDFERRYRVLYGEGTGYREAGIEMVGLRLIGSHETVRPNLIPAEESGKESKEAPLKARRPMYFEAAGEFVDAPVFDGEKFEVGHQVSGPCAVERVSDTVLIPPGAIGEVDRFLNLKISFA</sequence>
<comment type="caution">
    <text evidence="4">The sequence shown here is derived from an EMBL/GenBank/DDBJ whole genome shotgun (WGS) entry which is preliminary data.</text>
</comment>
<evidence type="ECO:0000259" key="2">
    <source>
        <dbReference type="Pfam" id="PF05378"/>
    </source>
</evidence>
<dbReference type="InterPro" id="IPR043129">
    <property type="entry name" value="ATPase_NBD"/>
</dbReference>
<dbReference type="GO" id="GO:0005829">
    <property type="term" value="C:cytosol"/>
    <property type="evidence" value="ECO:0007669"/>
    <property type="project" value="TreeGrafter"/>
</dbReference>
<feature type="domain" description="Hydantoinase A/oxoprolinase" evidence="1">
    <location>
        <begin position="228"/>
        <end position="511"/>
    </location>
</feature>
<organism evidence="4 5">
    <name type="scientific">Tectimicrobiota bacterium</name>
    <dbReference type="NCBI Taxonomy" id="2528274"/>
    <lineage>
        <taxon>Bacteria</taxon>
        <taxon>Pseudomonadati</taxon>
        <taxon>Nitrospinota/Tectimicrobiota group</taxon>
        <taxon>Candidatus Tectimicrobiota</taxon>
    </lineage>
</organism>
<dbReference type="PANTHER" id="PTHR11365:SF23">
    <property type="entry name" value="HYPOTHETICAL 5-OXOPROLINASE (EUROFUNG)-RELATED"/>
    <property type="match status" value="1"/>
</dbReference>
<dbReference type="SUPFAM" id="SSF53067">
    <property type="entry name" value="Actin-like ATPase domain"/>
    <property type="match status" value="1"/>
</dbReference>
<dbReference type="EMBL" id="JACPSX010000090">
    <property type="protein sequence ID" value="MBI3014407.1"/>
    <property type="molecule type" value="Genomic_DNA"/>
</dbReference>
<evidence type="ECO:0000313" key="5">
    <source>
        <dbReference type="Proteomes" id="UP000741360"/>
    </source>
</evidence>
<protein>
    <submittedName>
        <fullName evidence="4">Hydantoinase/oxoprolinase family protein</fullName>
    </submittedName>
</protein>
<evidence type="ECO:0000259" key="1">
    <source>
        <dbReference type="Pfam" id="PF01968"/>
    </source>
</evidence>
<dbReference type="Pfam" id="PF01968">
    <property type="entry name" value="Hydantoinase_A"/>
    <property type="match status" value="1"/>
</dbReference>
<dbReference type="Pfam" id="PF19278">
    <property type="entry name" value="Hydant_A_C"/>
    <property type="match status" value="1"/>
</dbReference>
<proteinExistence type="predicted"/>
<name>A0A932LZY6_UNCTE</name>
<dbReference type="InterPro" id="IPR045079">
    <property type="entry name" value="Oxoprolinase-like"/>
</dbReference>
<dbReference type="GO" id="GO:0006749">
    <property type="term" value="P:glutathione metabolic process"/>
    <property type="evidence" value="ECO:0007669"/>
    <property type="project" value="TreeGrafter"/>
</dbReference>
<dbReference type="GO" id="GO:0017168">
    <property type="term" value="F:5-oxoprolinase (ATP-hydrolyzing) activity"/>
    <property type="evidence" value="ECO:0007669"/>
    <property type="project" value="TreeGrafter"/>
</dbReference>
<dbReference type="Proteomes" id="UP000741360">
    <property type="component" value="Unassembled WGS sequence"/>
</dbReference>
<gene>
    <name evidence="4" type="ORF">HYY65_04955</name>
</gene>
<dbReference type="AlphaFoldDB" id="A0A932LZY6"/>
<dbReference type="InterPro" id="IPR002821">
    <property type="entry name" value="Hydantoinase_A"/>
</dbReference>
<evidence type="ECO:0000259" key="3">
    <source>
        <dbReference type="Pfam" id="PF19278"/>
    </source>
</evidence>
<evidence type="ECO:0000313" key="4">
    <source>
        <dbReference type="EMBL" id="MBI3014407.1"/>
    </source>
</evidence>